<dbReference type="EMBL" id="JBHSRD010000004">
    <property type="protein sequence ID" value="MFC6008270.1"/>
    <property type="molecule type" value="Genomic_DNA"/>
</dbReference>
<dbReference type="NCBIfam" id="TIGR01509">
    <property type="entry name" value="HAD-SF-IA-v3"/>
    <property type="match status" value="1"/>
</dbReference>
<dbReference type="InterPro" id="IPR023198">
    <property type="entry name" value="PGP-like_dom2"/>
</dbReference>
<dbReference type="SFLD" id="SFLDS00003">
    <property type="entry name" value="Haloacid_Dehalogenase"/>
    <property type="match status" value="1"/>
</dbReference>
<dbReference type="PANTHER" id="PTHR47829:SF1">
    <property type="entry name" value="HAD FAMILY PHOSPHATASE"/>
    <property type="match status" value="1"/>
</dbReference>
<protein>
    <submittedName>
        <fullName evidence="1">HAD family phosphatase</fullName>
    </submittedName>
</protein>
<dbReference type="InterPro" id="IPR023214">
    <property type="entry name" value="HAD_sf"/>
</dbReference>
<dbReference type="InterPro" id="IPR052898">
    <property type="entry name" value="ACAD10-like"/>
</dbReference>
<comment type="caution">
    <text evidence="1">The sequence shown here is derived from an EMBL/GenBank/DDBJ whole genome shotgun (WGS) entry which is preliminary data.</text>
</comment>
<proteinExistence type="predicted"/>
<dbReference type="SFLD" id="SFLDG01129">
    <property type="entry name" value="C1.5:_HAD__Beta-PGM__Phosphata"/>
    <property type="match status" value="1"/>
</dbReference>
<organism evidence="1 2">
    <name type="scientific">Angustibacter luteus</name>
    <dbReference type="NCBI Taxonomy" id="658456"/>
    <lineage>
        <taxon>Bacteria</taxon>
        <taxon>Bacillati</taxon>
        <taxon>Actinomycetota</taxon>
        <taxon>Actinomycetes</taxon>
        <taxon>Kineosporiales</taxon>
        <taxon>Kineosporiaceae</taxon>
    </lineage>
</organism>
<dbReference type="PANTHER" id="PTHR47829">
    <property type="entry name" value="HYDROLASE, PUTATIVE (AFU_ORTHOLOGUE AFUA_1G12880)-RELATED"/>
    <property type="match status" value="1"/>
</dbReference>
<accession>A0ABW1JGF6</accession>
<evidence type="ECO:0000313" key="1">
    <source>
        <dbReference type="EMBL" id="MFC6008270.1"/>
    </source>
</evidence>
<name>A0ABW1JGF6_9ACTN</name>
<evidence type="ECO:0000313" key="2">
    <source>
        <dbReference type="Proteomes" id="UP001596189"/>
    </source>
</evidence>
<dbReference type="CDD" id="cd02603">
    <property type="entry name" value="HAD_sEH-N_like"/>
    <property type="match status" value="1"/>
</dbReference>
<dbReference type="RefSeq" id="WP_345715037.1">
    <property type="nucleotide sequence ID" value="NZ_BAABFP010000002.1"/>
</dbReference>
<dbReference type="InterPro" id="IPR006439">
    <property type="entry name" value="HAD-SF_hydro_IA"/>
</dbReference>
<dbReference type="InterPro" id="IPR036412">
    <property type="entry name" value="HAD-like_sf"/>
</dbReference>
<dbReference type="Proteomes" id="UP001596189">
    <property type="component" value="Unassembled WGS sequence"/>
</dbReference>
<reference evidence="2" key="1">
    <citation type="journal article" date="2019" name="Int. J. Syst. Evol. Microbiol.">
        <title>The Global Catalogue of Microorganisms (GCM) 10K type strain sequencing project: providing services to taxonomists for standard genome sequencing and annotation.</title>
        <authorList>
            <consortium name="The Broad Institute Genomics Platform"/>
            <consortium name="The Broad Institute Genome Sequencing Center for Infectious Disease"/>
            <person name="Wu L."/>
            <person name="Ma J."/>
        </authorList>
    </citation>
    <scope>NUCLEOTIDE SEQUENCE [LARGE SCALE GENOMIC DNA]</scope>
    <source>
        <strain evidence="2">KACC 14249</strain>
    </source>
</reference>
<keyword evidence="2" id="KW-1185">Reference proteome</keyword>
<dbReference type="Gene3D" id="1.10.150.240">
    <property type="entry name" value="Putative phosphatase, domain 2"/>
    <property type="match status" value="1"/>
</dbReference>
<dbReference type="Pfam" id="PF00702">
    <property type="entry name" value="Hydrolase"/>
    <property type="match status" value="1"/>
</dbReference>
<dbReference type="SUPFAM" id="SSF56784">
    <property type="entry name" value="HAD-like"/>
    <property type="match status" value="1"/>
</dbReference>
<sequence length="234" mass="25209">MAAPTDSTQPARAQGSASERPIGLVVDWGGVLTAGIADAFTDWAAAEGIDYGHYLAALRTWIGPDAVDPAVNPVHALERGELEVPEFEQRLAAALSEHGSTVRAEGLLGRMFAGLELVEESMIGLVRRAKAQGLRTALLSNSWGNDYPREGWDTIFDAVVISGEVGMRKPEHRIYQHTLALIDLDPAQAVMVDDLSPNIRAAVEVGMVGVLHESYDQTRLELEAVFELDLGPDA</sequence>
<gene>
    <name evidence="1" type="ORF">ACFQDO_14125</name>
</gene>
<dbReference type="Gene3D" id="3.40.50.1000">
    <property type="entry name" value="HAD superfamily/HAD-like"/>
    <property type="match status" value="1"/>
</dbReference>